<organism evidence="2 3">
    <name type="scientific">Candidatus Nealsonbacteria bacterium CG08_land_8_20_14_0_20_38_20</name>
    <dbReference type="NCBI Taxonomy" id="1974705"/>
    <lineage>
        <taxon>Bacteria</taxon>
        <taxon>Candidatus Nealsoniibacteriota</taxon>
    </lineage>
</organism>
<dbReference type="PRINTS" id="PR00111">
    <property type="entry name" value="ABHYDROLASE"/>
</dbReference>
<dbReference type="AlphaFoldDB" id="A0A2H0YMF8"/>
<dbReference type="SUPFAM" id="SSF53474">
    <property type="entry name" value="alpha/beta-Hydrolases"/>
    <property type="match status" value="1"/>
</dbReference>
<evidence type="ECO:0000313" key="2">
    <source>
        <dbReference type="EMBL" id="PIS39684.1"/>
    </source>
</evidence>
<comment type="caution">
    <text evidence="2">The sequence shown here is derived from an EMBL/GenBank/DDBJ whole genome shotgun (WGS) entry which is preliminary data.</text>
</comment>
<name>A0A2H0YMF8_9BACT</name>
<dbReference type="EMBL" id="PEYD01000010">
    <property type="protein sequence ID" value="PIS39684.1"/>
    <property type="molecule type" value="Genomic_DNA"/>
</dbReference>
<dbReference type="PRINTS" id="PR00412">
    <property type="entry name" value="EPOXHYDRLASE"/>
</dbReference>
<proteinExistence type="predicted"/>
<dbReference type="PANTHER" id="PTHR43798">
    <property type="entry name" value="MONOACYLGLYCEROL LIPASE"/>
    <property type="match status" value="1"/>
</dbReference>
<gene>
    <name evidence="2" type="ORF">COT33_00680</name>
</gene>
<dbReference type="Pfam" id="PF12697">
    <property type="entry name" value="Abhydrolase_6"/>
    <property type="match status" value="1"/>
</dbReference>
<dbReference type="Gene3D" id="3.40.50.1820">
    <property type="entry name" value="alpha/beta hydrolase"/>
    <property type="match status" value="1"/>
</dbReference>
<reference evidence="3" key="1">
    <citation type="submission" date="2017-09" db="EMBL/GenBank/DDBJ databases">
        <title>Depth-based differentiation of microbial function through sediment-hosted aquifers and enrichment of novel symbionts in the deep terrestrial subsurface.</title>
        <authorList>
            <person name="Probst A.J."/>
            <person name="Ladd B."/>
            <person name="Jarett J.K."/>
            <person name="Geller-Mcgrath D.E."/>
            <person name="Sieber C.M.K."/>
            <person name="Emerson J.B."/>
            <person name="Anantharaman K."/>
            <person name="Thomas B.C."/>
            <person name="Malmstrom R."/>
            <person name="Stieglmeier M."/>
            <person name="Klingl A."/>
            <person name="Woyke T."/>
            <person name="Ryan C.M."/>
            <person name="Banfield J.F."/>
        </authorList>
    </citation>
    <scope>NUCLEOTIDE SEQUENCE [LARGE SCALE GENOMIC DNA]</scope>
</reference>
<dbReference type="InterPro" id="IPR050266">
    <property type="entry name" value="AB_hydrolase_sf"/>
</dbReference>
<accession>A0A2H0YMF8</accession>
<dbReference type="GO" id="GO:0003824">
    <property type="term" value="F:catalytic activity"/>
    <property type="evidence" value="ECO:0007669"/>
    <property type="project" value="InterPro"/>
</dbReference>
<dbReference type="InterPro" id="IPR000639">
    <property type="entry name" value="Epox_hydrolase-like"/>
</dbReference>
<sequence length="232" mass="26850">METILILHGWGSSAQKWSRVKEILNRQGLRVIAPDLPGFGENPPPNEPWLIDDYVEWVKNFSQGFAPFFLLGHSFGGRIAIKFVLKYPEMVLGLILAGAPAIKSKKQSDVKNFVFKIFARFSFLPFYQFLRKIFYLYFLRKTDYIRLKDEAMIGTFKKIISEDLSSYLPQIKTKTLVLWGEKDDYAPVKMAGLIKEKIVNSKLVIFPNVKHSPYLEIPEKLAEVIIEFLRKL</sequence>
<dbReference type="InterPro" id="IPR029058">
    <property type="entry name" value="AB_hydrolase_fold"/>
</dbReference>
<feature type="domain" description="AB hydrolase-1" evidence="1">
    <location>
        <begin position="4"/>
        <end position="223"/>
    </location>
</feature>
<evidence type="ECO:0000313" key="3">
    <source>
        <dbReference type="Proteomes" id="UP000230088"/>
    </source>
</evidence>
<dbReference type="PANTHER" id="PTHR43798:SF33">
    <property type="entry name" value="HYDROLASE, PUTATIVE (AFU_ORTHOLOGUE AFUA_2G14860)-RELATED"/>
    <property type="match status" value="1"/>
</dbReference>
<dbReference type="Proteomes" id="UP000230088">
    <property type="component" value="Unassembled WGS sequence"/>
</dbReference>
<protein>
    <recommendedName>
        <fullName evidence="1">AB hydrolase-1 domain-containing protein</fullName>
    </recommendedName>
</protein>
<dbReference type="InterPro" id="IPR000073">
    <property type="entry name" value="AB_hydrolase_1"/>
</dbReference>
<evidence type="ECO:0000259" key="1">
    <source>
        <dbReference type="Pfam" id="PF12697"/>
    </source>
</evidence>
<dbReference type="GO" id="GO:0016020">
    <property type="term" value="C:membrane"/>
    <property type="evidence" value="ECO:0007669"/>
    <property type="project" value="TreeGrafter"/>
</dbReference>